<dbReference type="Proteomes" id="UP001500307">
    <property type="component" value="Unassembled WGS sequence"/>
</dbReference>
<dbReference type="SUPFAM" id="SSF52218">
    <property type="entry name" value="Flavoproteins"/>
    <property type="match status" value="1"/>
</dbReference>
<comment type="caution">
    <text evidence="2">The sequence shown here is derived from an EMBL/GenBank/DDBJ whole genome shotgun (WGS) entry which is preliminary data.</text>
</comment>
<sequence length="194" mass="21174">MNIEKLGGEPPLRIAVIIASTRTGRFGETVARWFVNRAEGDDGLTLDLIDLCDIQLPDNLERTADVAAFTARIDAADAFVVVTPEYNHGYPAALKRAIDAVRAEWQAKPVGFVSYGGLAGGLRAVEQLRQVFAELHVVGIRETVSFHLAHDQFDGDGRLADPRTADTAAATLLRHLTWWGRSLRAARTALPYPA</sequence>
<dbReference type="Gene3D" id="3.40.50.360">
    <property type="match status" value="1"/>
</dbReference>
<dbReference type="PANTHER" id="PTHR30543">
    <property type="entry name" value="CHROMATE REDUCTASE"/>
    <property type="match status" value="1"/>
</dbReference>
<gene>
    <name evidence="2" type="ORF">GCM10023176_24770</name>
</gene>
<protein>
    <submittedName>
        <fullName evidence="2">NAD(P)H-dependent oxidoreductase</fullName>
    </submittedName>
</protein>
<dbReference type="Pfam" id="PF03358">
    <property type="entry name" value="FMN_red"/>
    <property type="match status" value="1"/>
</dbReference>
<evidence type="ECO:0000313" key="3">
    <source>
        <dbReference type="Proteomes" id="UP001500307"/>
    </source>
</evidence>
<evidence type="ECO:0000313" key="2">
    <source>
        <dbReference type="EMBL" id="GAA4569032.1"/>
    </source>
</evidence>
<dbReference type="RefSeq" id="WP_346119109.1">
    <property type="nucleotide sequence ID" value="NZ_BAABGU010000011.1"/>
</dbReference>
<reference evidence="3" key="1">
    <citation type="journal article" date="2019" name="Int. J. Syst. Evol. Microbiol.">
        <title>The Global Catalogue of Microorganisms (GCM) 10K type strain sequencing project: providing services to taxonomists for standard genome sequencing and annotation.</title>
        <authorList>
            <consortium name="The Broad Institute Genomics Platform"/>
            <consortium name="The Broad Institute Genome Sequencing Center for Infectious Disease"/>
            <person name="Wu L."/>
            <person name="Ma J."/>
        </authorList>
    </citation>
    <scope>NUCLEOTIDE SEQUENCE [LARGE SCALE GENOMIC DNA]</scope>
    <source>
        <strain evidence="3">JCM 3175</strain>
    </source>
</reference>
<organism evidence="2 3">
    <name type="scientific">Micromonospora coerulea</name>
    <dbReference type="NCBI Taxonomy" id="47856"/>
    <lineage>
        <taxon>Bacteria</taxon>
        <taxon>Bacillati</taxon>
        <taxon>Actinomycetota</taxon>
        <taxon>Actinomycetes</taxon>
        <taxon>Micromonosporales</taxon>
        <taxon>Micromonosporaceae</taxon>
        <taxon>Micromonospora</taxon>
    </lineage>
</organism>
<accession>A0ABP8SJA2</accession>
<name>A0ABP8SJA2_9ACTN</name>
<evidence type="ECO:0000259" key="1">
    <source>
        <dbReference type="Pfam" id="PF03358"/>
    </source>
</evidence>
<dbReference type="InterPro" id="IPR050712">
    <property type="entry name" value="NAD(P)H-dep_reductase"/>
</dbReference>
<keyword evidence="3" id="KW-1185">Reference proteome</keyword>
<proteinExistence type="predicted"/>
<dbReference type="EMBL" id="BAABGU010000011">
    <property type="protein sequence ID" value="GAA4569032.1"/>
    <property type="molecule type" value="Genomic_DNA"/>
</dbReference>
<dbReference type="PANTHER" id="PTHR30543:SF21">
    <property type="entry name" value="NAD(P)H-DEPENDENT FMN REDUCTASE LOT6"/>
    <property type="match status" value="1"/>
</dbReference>
<feature type="domain" description="NADPH-dependent FMN reductase-like" evidence="1">
    <location>
        <begin position="13"/>
        <end position="150"/>
    </location>
</feature>
<dbReference type="InterPro" id="IPR029039">
    <property type="entry name" value="Flavoprotein-like_sf"/>
</dbReference>
<dbReference type="InterPro" id="IPR005025">
    <property type="entry name" value="FMN_Rdtase-like_dom"/>
</dbReference>